<name>Q12K10_SHEDO</name>
<dbReference type="GO" id="GO:0005737">
    <property type="term" value="C:cytoplasm"/>
    <property type="evidence" value="ECO:0007669"/>
    <property type="project" value="UniProtKB-SubCell"/>
</dbReference>
<evidence type="ECO:0000256" key="1">
    <source>
        <dbReference type="ARBA" id="ARBA00004496"/>
    </source>
</evidence>
<proteinExistence type="inferred from homology"/>
<comment type="function">
    <text evidence="4">Required for resistance to DNA-damaging agents.</text>
</comment>
<dbReference type="Pfam" id="PF00582">
    <property type="entry name" value="Usp"/>
    <property type="match status" value="1"/>
</dbReference>
<evidence type="ECO:0000313" key="7">
    <source>
        <dbReference type="Proteomes" id="UP000001982"/>
    </source>
</evidence>
<dbReference type="Proteomes" id="UP000001982">
    <property type="component" value="Chromosome"/>
</dbReference>
<organism evidence="6 7">
    <name type="scientific">Shewanella denitrificans (strain OS217 / ATCC BAA-1090 / DSM 15013)</name>
    <dbReference type="NCBI Taxonomy" id="318161"/>
    <lineage>
        <taxon>Bacteria</taxon>
        <taxon>Pseudomonadati</taxon>
        <taxon>Pseudomonadota</taxon>
        <taxon>Gammaproteobacteria</taxon>
        <taxon>Alteromonadales</taxon>
        <taxon>Shewanellaceae</taxon>
        <taxon>Shewanella</taxon>
    </lineage>
</organism>
<feature type="domain" description="UspA" evidence="5">
    <location>
        <begin position="147"/>
        <end position="287"/>
    </location>
</feature>
<keyword evidence="3" id="KW-0963">Cytoplasm</keyword>
<accession>Q12K10</accession>
<sequence>MDKILVIADPLAQLQSAFIKALSLAHSSCASIQVLAVCYESFAELNDSELDGDSIKNQIIQQYEDFWQKQINQYDSSLTISLQVVWHKHLHDSIIQECKANNYDLIIKTGHRSETSFYTPTDWMLFRDSPIPVYVVEPRSHKCEKVVLVALDALAKSTEKQALNSQLLESAFRLAVQTDAKLHCAYVIKIPTLLKDFDLVDPKTYANKIKVRAQENMAELLADYDITKECIHIEEGEPWGVLANLSKKLHSQCLVVGSMGRKGIVGKLVGNTAEQIIHIARTDLLVIGPDVDSKSLL</sequence>
<comment type="subcellular location">
    <subcellularLocation>
        <location evidence="1">Cytoplasm</location>
    </subcellularLocation>
</comment>
<keyword evidence="7" id="KW-1185">Reference proteome</keyword>
<evidence type="ECO:0000256" key="2">
    <source>
        <dbReference type="ARBA" id="ARBA00008791"/>
    </source>
</evidence>
<evidence type="ECO:0000256" key="3">
    <source>
        <dbReference type="ARBA" id="ARBA00022490"/>
    </source>
</evidence>
<dbReference type="eggNOG" id="COG0589">
    <property type="taxonomic scope" value="Bacteria"/>
</dbReference>
<gene>
    <name evidence="6" type="ordered locus">Sden_2938</name>
</gene>
<comment type="similarity">
    <text evidence="2">Belongs to the universal stress protein A family.</text>
</comment>
<dbReference type="SUPFAM" id="SSF52402">
    <property type="entry name" value="Adenine nucleotide alpha hydrolases-like"/>
    <property type="match status" value="2"/>
</dbReference>
<dbReference type="RefSeq" id="WP_011497365.1">
    <property type="nucleotide sequence ID" value="NC_007954.1"/>
</dbReference>
<dbReference type="EMBL" id="CP000302">
    <property type="protein sequence ID" value="ABE56216.1"/>
    <property type="molecule type" value="Genomic_DNA"/>
</dbReference>
<evidence type="ECO:0000256" key="4">
    <source>
        <dbReference type="ARBA" id="ARBA00037131"/>
    </source>
</evidence>
<dbReference type="KEGG" id="sdn:Sden_2938"/>
<dbReference type="PANTHER" id="PTHR47892:SF1">
    <property type="entry name" value="UNIVERSAL STRESS PROTEIN E"/>
    <property type="match status" value="1"/>
</dbReference>
<evidence type="ECO:0000259" key="5">
    <source>
        <dbReference type="Pfam" id="PF00582"/>
    </source>
</evidence>
<dbReference type="OrthoDB" id="239260at2"/>
<dbReference type="HOGENOM" id="CLU_049301_1_3_6"/>
<reference evidence="6 7" key="1">
    <citation type="submission" date="2006-03" db="EMBL/GenBank/DDBJ databases">
        <title>Complete sequence of Shewanella denitrificans OS217.</title>
        <authorList>
            <consortium name="US DOE Joint Genome Institute"/>
            <person name="Copeland A."/>
            <person name="Lucas S."/>
            <person name="Lapidus A."/>
            <person name="Barry K."/>
            <person name="Detter J.C."/>
            <person name="Glavina del Rio T."/>
            <person name="Hammon N."/>
            <person name="Israni S."/>
            <person name="Dalin E."/>
            <person name="Tice H."/>
            <person name="Pitluck S."/>
            <person name="Brettin T."/>
            <person name="Bruce D."/>
            <person name="Han C."/>
            <person name="Tapia R."/>
            <person name="Gilna P."/>
            <person name="Kiss H."/>
            <person name="Schmutz J."/>
            <person name="Larimer F."/>
            <person name="Land M."/>
            <person name="Hauser L."/>
            <person name="Kyrpides N."/>
            <person name="Lykidis A."/>
            <person name="Richardson P."/>
        </authorList>
    </citation>
    <scope>NUCLEOTIDE SEQUENCE [LARGE SCALE GENOMIC DNA]</scope>
    <source>
        <strain evidence="7">OS217 / ATCC BAA-1090 / DSM 15013</strain>
    </source>
</reference>
<dbReference type="PANTHER" id="PTHR47892">
    <property type="entry name" value="UNIVERSAL STRESS PROTEIN E"/>
    <property type="match status" value="1"/>
</dbReference>
<evidence type="ECO:0000313" key="6">
    <source>
        <dbReference type="EMBL" id="ABE56216.1"/>
    </source>
</evidence>
<dbReference type="AlphaFoldDB" id="Q12K10"/>
<dbReference type="InterPro" id="IPR006016">
    <property type="entry name" value="UspA"/>
</dbReference>
<dbReference type="Gene3D" id="3.40.50.12370">
    <property type="match status" value="1"/>
</dbReference>
<dbReference type="STRING" id="318161.Sden_2938"/>
<protein>
    <submittedName>
        <fullName evidence="6">Universal stress protein family</fullName>
    </submittedName>
</protein>